<evidence type="ECO:0000313" key="2">
    <source>
        <dbReference type="EMBL" id="MDY3513658.1"/>
    </source>
</evidence>
<sequence length="230" mass="26856">MNNLQLLEKSCSEITEQIKKIGQDRNSNYVIDGIINPKKYISAKYRLLWILKEANSEMDSWSYIKNFKDKDWLYLCGKSIPTLRRIIYASYGILRACEWGDIPDAGNEKAFEPLEEIALINIKKIPGHGTSTSSEIQQAYYDYRSILKQQIDLYDADIVIFGNTMNYFYKEDFEGLVQAEKQITDYRTHFYDTGKKLYIHAWHPAARGRGFTDKSYVTDLLGIVKNWKKE</sequence>
<evidence type="ECO:0008006" key="4">
    <source>
        <dbReference type="Google" id="ProtNLM"/>
    </source>
</evidence>
<proteinExistence type="predicted"/>
<dbReference type="Proteomes" id="UP001284033">
    <property type="component" value="Unassembled WGS sequence"/>
</dbReference>
<gene>
    <name evidence="1" type="ORF">AB406_2084</name>
    <name evidence="2" type="ORF">PG303_10600</name>
</gene>
<evidence type="ECO:0000313" key="3">
    <source>
        <dbReference type="Proteomes" id="UP000189883"/>
    </source>
</evidence>
<protein>
    <recommendedName>
        <fullName evidence="4">Uracil-DNA glycosylase</fullName>
    </recommendedName>
</protein>
<dbReference type="EMBL" id="CP011859">
    <property type="protein sequence ID" value="AQY23024.1"/>
    <property type="molecule type" value="Genomic_DNA"/>
</dbReference>
<dbReference type="EMBL" id="JAQZHK010000014">
    <property type="protein sequence ID" value="MDY3513658.1"/>
    <property type="molecule type" value="Genomic_DNA"/>
</dbReference>
<dbReference type="Proteomes" id="UP000189883">
    <property type="component" value="Chromosome"/>
</dbReference>
<name>A0A1S7DV84_RIEAN</name>
<reference evidence="2" key="2">
    <citation type="submission" date="2023-01" db="EMBL/GenBank/DDBJ databases">
        <title>Genome-based studies on antimicrobial resistance profiles of Riemerella anatipestifer in China, 1994 to 2021.</title>
        <authorList>
            <person name="Yang Z."/>
            <person name="Zhu D."/>
        </authorList>
    </citation>
    <scope>NUCLEOTIDE SEQUENCE</scope>
    <source>
        <strain evidence="2">RCAD1218</strain>
    </source>
</reference>
<reference evidence="1 3" key="1">
    <citation type="submission" date="2015-06" db="EMBL/GenBank/DDBJ databases">
        <title>R. anatipestifer strain HXb2 is the most virulent strain so far, and the genome sequence would help us uncover the pathogenesis.</title>
        <authorList>
            <person name="Hu Q."/>
            <person name="Qi J."/>
            <person name="Bo H."/>
            <person name="Liu G."/>
            <person name="Tao M."/>
            <person name="Ding Y."/>
            <person name="Xue Y."/>
        </authorList>
    </citation>
    <scope>NUCLEOTIDE SEQUENCE [LARGE SCALE GENOMIC DNA]</scope>
    <source>
        <strain evidence="1 3">HXb2</strain>
    </source>
</reference>
<organism evidence="1 3">
    <name type="scientific">Riemerella anatipestifer</name>
    <name type="common">Moraxella anatipestifer</name>
    <dbReference type="NCBI Taxonomy" id="34085"/>
    <lineage>
        <taxon>Bacteria</taxon>
        <taxon>Pseudomonadati</taxon>
        <taxon>Bacteroidota</taxon>
        <taxon>Flavobacteriia</taxon>
        <taxon>Flavobacteriales</taxon>
        <taxon>Weeksellaceae</taxon>
        <taxon>Riemerella</taxon>
    </lineage>
</organism>
<dbReference type="RefSeq" id="WP_079208226.1">
    <property type="nucleotide sequence ID" value="NZ_CP011859.1"/>
</dbReference>
<accession>A0A1S7DV84</accession>
<evidence type="ECO:0000313" key="1">
    <source>
        <dbReference type="EMBL" id="AQY23024.1"/>
    </source>
</evidence>
<dbReference type="AlphaFoldDB" id="A0A1S7DV84"/>